<gene>
    <name evidence="1" type="ORF">UFOPK1693_00164</name>
</gene>
<dbReference type="GO" id="GO:0016853">
    <property type="term" value="F:isomerase activity"/>
    <property type="evidence" value="ECO:0007669"/>
    <property type="project" value="InterPro"/>
</dbReference>
<dbReference type="InterPro" id="IPR011013">
    <property type="entry name" value="Gal_mutarotase_sf_dom"/>
</dbReference>
<dbReference type="SUPFAM" id="SSF74650">
    <property type="entry name" value="Galactose mutarotase-like"/>
    <property type="match status" value="1"/>
</dbReference>
<name>A0A6J6DJF7_9ZZZZ</name>
<proteinExistence type="predicted"/>
<dbReference type="AlphaFoldDB" id="A0A6J6DJF7"/>
<organism evidence="1">
    <name type="scientific">freshwater metagenome</name>
    <dbReference type="NCBI Taxonomy" id="449393"/>
    <lineage>
        <taxon>unclassified sequences</taxon>
        <taxon>metagenomes</taxon>
        <taxon>ecological metagenomes</taxon>
    </lineage>
</organism>
<dbReference type="Gene3D" id="2.70.98.10">
    <property type="match status" value="1"/>
</dbReference>
<sequence length="279" mass="30833">MHPEQQLSIARNSEGATSMAVISPVGGALLKLSLQGTSIIDATGVVGVEDMFFGSILAPWPNRLENHTYSFSGQTYSTPNVDSDNNSNHGLVFNREFEVVSHNAEAVELRYQLGQDQSYPFDVELSVRYEISIDAMRVTASALNRGIVAPFGFGFHPYFLAGKNFRVRADFNRQILANERMIPVSSREIEGFDYTGGALDDCFSGSHQVTLEAETYSASIHIDEGFDYFMLYRPSESVGKSLLAIEPMSCLTNAFNSHPDSVLLQSGEIKKFVFSIKKN</sequence>
<dbReference type="InterPro" id="IPR008183">
    <property type="entry name" value="Aldose_1/G6P_1-epimerase"/>
</dbReference>
<evidence type="ECO:0000313" key="1">
    <source>
        <dbReference type="EMBL" id="CAB4562989.1"/>
    </source>
</evidence>
<dbReference type="GO" id="GO:0005975">
    <property type="term" value="P:carbohydrate metabolic process"/>
    <property type="evidence" value="ECO:0007669"/>
    <property type="project" value="InterPro"/>
</dbReference>
<protein>
    <submittedName>
        <fullName evidence="1">Unannotated protein</fullName>
    </submittedName>
</protein>
<dbReference type="Pfam" id="PF01263">
    <property type="entry name" value="Aldose_epim"/>
    <property type="match status" value="1"/>
</dbReference>
<dbReference type="GO" id="GO:0030246">
    <property type="term" value="F:carbohydrate binding"/>
    <property type="evidence" value="ECO:0007669"/>
    <property type="project" value="InterPro"/>
</dbReference>
<accession>A0A6J6DJF7</accession>
<dbReference type="InterPro" id="IPR014718">
    <property type="entry name" value="GH-type_carb-bd"/>
</dbReference>
<reference evidence="1" key="1">
    <citation type="submission" date="2020-05" db="EMBL/GenBank/DDBJ databases">
        <authorList>
            <person name="Chiriac C."/>
            <person name="Salcher M."/>
            <person name="Ghai R."/>
            <person name="Kavagutti S V."/>
        </authorList>
    </citation>
    <scope>NUCLEOTIDE SEQUENCE</scope>
</reference>
<dbReference type="EMBL" id="CAEZTO010000001">
    <property type="protein sequence ID" value="CAB4562989.1"/>
    <property type="molecule type" value="Genomic_DNA"/>
</dbReference>